<dbReference type="RefSeq" id="WP_132282953.1">
    <property type="nucleotide sequence ID" value="NZ_SMGQ01000015.1"/>
</dbReference>
<feature type="transmembrane region" description="Helical" evidence="1">
    <location>
        <begin position="285"/>
        <end position="310"/>
    </location>
</feature>
<feature type="transmembrane region" description="Helical" evidence="1">
    <location>
        <begin position="408"/>
        <end position="426"/>
    </location>
</feature>
<accession>A0A4R1MFJ1</accession>
<sequence>MFIANNCKGGGNIKGEENSQDNSVSLNTRYIFLLCYALYFIVFGFIVDSPKEIMEGLMAIVQTPSVLMTDYVAVGGVGSAFVNAGLITFFAIGLLYYFKVDVSGVAYGSLFMLTSFSLFGKNIFNIWFIFFGVVLYSKIQKDHFSKHIYLALLGTSMAPVVSYIFFATEYSIVFRIVLGTSMGLLIGMVLPPVATYLLKVHQGFVLYNVGFSSGLLGTIALAILNVLNMDIENQVIWSEGNNTLLLMFVLVLSFGILLTGFLYNDKKIRNVKNIYAYSGKLITDYIKLEGFGATLINMGLNGFISILYVGLIGAEFNGPTVGGIVTVIGFSAFGKHTRNILPIYLGVLFAGFICAWDVNDPTIVIATLFGTSIAPIGGRYGWFYGAVAGVLTVSIATNMLVFHGGLSLYNVGFSTGIVAMFLVPVIEAFKKEEDYEAQQ</sequence>
<evidence type="ECO:0000256" key="1">
    <source>
        <dbReference type="SAM" id="Phobius"/>
    </source>
</evidence>
<dbReference type="EMBL" id="SMGQ01000015">
    <property type="protein sequence ID" value="TCK90502.1"/>
    <property type="molecule type" value="Genomic_DNA"/>
</dbReference>
<evidence type="ECO:0000313" key="2">
    <source>
        <dbReference type="EMBL" id="TCK90502.1"/>
    </source>
</evidence>
<feature type="transmembrane region" description="Helical" evidence="1">
    <location>
        <begin position="71"/>
        <end position="98"/>
    </location>
</feature>
<feature type="transmembrane region" description="Helical" evidence="1">
    <location>
        <begin position="341"/>
        <end position="359"/>
    </location>
</feature>
<reference evidence="2 3" key="1">
    <citation type="submission" date="2019-03" db="EMBL/GenBank/DDBJ databases">
        <title>Genomic Encyclopedia of Type Strains, Phase IV (KMG-IV): sequencing the most valuable type-strain genomes for metagenomic binning, comparative biology and taxonomic classification.</title>
        <authorList>
            <person name="Goeker M."/>
        </authorList>
    </citation>
    <scope>NUCLEOTIDE SEQUENCE [LARGE SCALE GENOMIC DNA]</scope>
    <source>
        <strain evidence="2 3">DSM 24176</strain>
    </source>
</reference>
<evidence type="ECO:0000313" key="3">
    <source>
        <dbReference type="Proteomes" id="UP000294545"/>
    </source>
</evidence>
<dbReference type="InterPro" id="IPR011470">
    <property type="entry name" value="DUF1576"/>
</dbReference>
<dbReference type="AlphaFoldDB" id="A0A4R1MFJ1"/>
<organism evidence="2 3">
    <name type="scientific">Natranaerovirga hydrolytica</name>
    <dbReference type="NCBI Taxonomy" id="680378"/>
    <lineage>
        <taxon>Bacteria</taxon>
        <taxon>Bacillati</taxon>
        <taxon>Bacillota</taxon>
        <taxon>Clostridia</taxon>
        <taxon>Lachnospirales</taxon>
        <taxon>Natranaerovirgaceae</taxon>
        <taxon>Natranaerovirga</taxon>
    </lineage>
</organism>
<protein>
    <submittedName>
        <fullName evidence="2">Uncharacterized protein DUF1576</fullName>
    </submittedName>
</protein>
<feature type="transmembrane region" description="Helical" evidence="1">
    <location>
        <begin position="379"/>
        <end position="401"/>
    </location>
</feature>
<feature type="transmembrane region" description="Helical" evidence="1">
    <location>
        <begin position="244"/>
        <end position="264"/>
    </location>
</feature>
<feature type="transmembrane region" description="Helical" evidence="1">
    <location>
        <begin position="172"/>
        <end position="198"/>
    </location>
</feature>
<proteinExistence type="predicted"/>
<feature type="transmembrane region" description="Helical" evidence="1">
    <location>
        <begin position="148"/>
        <end position="166"/>
    </location>
</feature>
<keyword evidence="3" id="KW-1185">Reference proteome</keyword>
<dbReference type="Proteomes" id="UP000294545">
    <property type="component" value="Unassembled WGS sequence"/>
</dbReference>
<feature type="transmembrane region" description="Helical" evidence="1">
    <location>
        <begin position="110"/>
        <end position="136"/>
    </location>
</feature>
<comment type="caution">
    <text evidence="2">The sequence shown here is derived from an EMBL/GenBank/DDBJ whole genome shotgun (WGS) entry which is preliminary data.</text>
</comment>
<gene>
    <name evidence="2" type="ORF">EDC19_2271</name>
</gene>
<keyword evidence="1" id="KW-0472">Membrane</keyword>
<feature type="transmembrane region" description="Helical" evidence="1">
    <location>
        <begin position="30"/>
        <end position="50"/>
    </location>
</feature>
<keyword evidence="1" id="KW-1133">Transmembrane helix</keyword>
<name>A0A4R1MFJ1_9FIRM</name>
<keyword evidence="1" id="KW-0812">Transmembrane</keyword>
<feature type="transmembrane region" description="Helical" evidence="1">
    <location>
        <begin position="205"/>
        <end position="224"/>
    </location>
</feature>
<dbReference type="OrthoDB" id="9776502at2"/>
<dbReference type="Pfam" id="PF07613">
    <property type="entry name" value="DUF1576"/>
    <property type="match status" value="2"/>
</dbReference>